<accession>A0A6J7WJV2</accession>
<sequence>MNRRERRFVARNQKKLQKILMEELKKLQKNNIKEIPQDMDKKIPEPFGNLK</sequence>
<proteinExistence type="predicted"/>
<protein>
    <submittedName>
        <fullName evidence="1">Uncharacterized protein</fullName>
    </submittedName>
</protein>
<evidence type="ECO:0000313" key="1">
    <source>
        <dbReference type="EMBL" id="CAB5214152.1"/>
    </source>
</evidence>
<gene>
    <name evidence="1" type="ORF">UFOVP185_24</name>
</gene>
<dbReference type="EMBL" id="LR798242">
    <property type="protein sequence ID" value="CAB5214152.1"/>
    <property type="molecule type" value="Genomic_DNA"/>
</dbReference>
<name>A0A6J7WJV2_9CAUD</name>
<organism evidence="1">
    <name type="scientific">uncultured Caudovirales phage</name>
    <dbReference type="NCBI Taxonomy" id="2100421"/>
    <lineage>
        <taxon>Viruses</taxon>
        <taxon>Duplodnaviria</taxon>
        <taxon>Heunggongvirae</taxon>
        <taxon>Uroviricota</taxon>
        <taxon>Caudoviricetes</taxon>
        <taxon>Peduoviridae</taxon>
        <taxon>Maltschvirus</taxon>
        <taxon>Maltschvirus maltsch</taxon>
    </lineage>
</organism>
<reference evidence="1" key="1">
    <citation type="submission" date="2020-05" db="EMBL/GenBank/DDBJ databases">
        <authorList>
            <person name="Chiriac C."/>
            <person name="Salcher M."/>
            <person name="Ghai R."/>
            <person name="Kavagutti S V."/>
        </authorList>
    </citation>
    <scope>NUCLEOTIDE SEQUENCE</scope>
</reference>